<comment type="caution">
    <text evidence="3">The sequence shown here is derived from an EMBL/GenBank/DDBJ whole genome shotgun (WGS) entry which is preliminary data.</text>
</comment>
<dbReference type="PANTHER" id="PTHR12245:SF5">
    <property type="entry name" value="SPRY DOMAIN-CONTAINING SOCS BOX PROTEIN 3"/>
    <property type="match status" value="1"/>
</dbReference>
<dbReference type="InterPro" id="IPR013320">
    <property type="entry name" value="ConA-like_dom_sf"/>
</dbReference>
<name>A0AAV8AEY4_9EUKA</name>
<reference evidence="3" key="1">
    <citation type="submission" date="2022-08" db="EMBL/GenBank/DDBJ databases">
        <title>Novel sulphate-reducing endosymbionts in the free-living metamonad Anaeramoeba.</title>
        <authorList>
            <person name="Jerlstrom-Hultqvist J."/>
            <person name="Cepicka I."/>
            <person name="Gallot-Lavallee L."/>
            <person name="Salas-Leiva D."/>
            <person name="Curtis B.A."/>
            <person name="Zahonova K."/>
            <person name="Pipaliya S."/>
            <person name="Dacks J."/>
            <person name="Roger A.J."/>
        </authorList>
    </citation>
    <scope>NUCLEOTIDE SEQUENCE</scope>
    <source>
        <strain evidence="3">Busselton2</strain>
    </source>
</reference>
<dbReference type="SUPFAM" id="SSF49899">
    <property type="entry name" value="Concanavalin A-like lectins/glucanases"/>
    <property type="match status" value="1"/>
</dbReference>
<organism evidence="3 4">
    <name type="scientific">Anaeramoeba flamelloides</name>
    <dbReference type="NCBI Taxonomy" id="1746091"/>
    <lineage>
        <taxon>Eukaryota</taxon>
        <taxon>Metamonada</taxon>
        <taxon>Anaeramoebidae</taxon>
        <taxon>Anaeramoeba</taxon>
    </lineage>
</organism>
<evidence type="ECO:0000313" key="3">
    <source>
        <dbReference type="EMBL" id="KAJ3451956.1"/>
    </source>
</evidence>
<dbReference type="PANTHER" id="PTHR12245">
    <property type="entry name" value="SPRY DOMAIN CONTAINING SOCS BOX PROTEIN"/>
    <property type="match status" value="1"/>
</dbReference>
<gene>
    <name evidence="3" type="ORF">M0812_03715</name>
</gene>
<dbReference type="Gene3D" id="2.60.120.920">
    <property type="match status" value="1"/>
</dbReference>
<feature type="domain" description="SPRY" evidence="2">
    <location>
        <begin position="229"/>
        <end position="321"/>
    </location>
</feature>
<evidence type="ECO:0000259" key="2">
    <source>
        <dbReference type="Pfam" id="PF00622"/>
    </source>
</evidence>
<dbReference type="AlphaFoldDB" id="A0AAV8AEY4"/>
<proteinExistence type="predicted"/>
<sequence length="332" mass="38309">MTVNMPIEKIEPKGKEKPIYSEQINFQFLTREFELQLILTKDHLEIKLYDLSNEDVYQNKINNENFSQLILNKTLKTIKLLPDNFLLYDQVAKHFLFIFGLREIILKATVKKKNKDLINFKIETLTKENQQLKKRIEILEKNQKTMIEDFEQRFQEIANGLSKKQMGGLVKMSGKYVCQWDTSSADSVVFSENDLKVTAIKGNFWRGARGNKILTQGVTTIKIKMDKLHLGNGGIMVGVVDSMYKGINYNSAKGHMLYSSNGNYYQNGQPRRRLCKPINQNDIVSVIVDMDRKELSFKLNDIILGVVCSDLPKKVLLAIDLYYQRCSASILF</sequence>
<dbReference type="Pfam" id="PF00622">
    <property type="entry name" value="SPRY"/>
    <property type="match status" value="1"/>
</dbReference>
<dbReference type="InterPro" id="IPR003877">
    <property type="entry name" value="SPRY_dom"/>
</dbReference>
<evidence type="ECO:0000256" key="1">
    <source>
        <dbReference type="SAM" id="Coils"/>
    </source>
</evidence>
<dbReference type="EMBL" id="JANTQA010000008">
    <property type="protein sequence ID" value="KAJ3451956.1"/>
    <property type="molecule type" value="Genomic_DNA"/>
</dbReference>
<protein>
    <submittedName>
        <fullName evidence="3">Spry domain containing socs box protein</fullName>
    </submittedName>
</protein>
<dbReference type="InterPro" id="IPR050672">
    <property type="entry name" value="FBXO45-Fsn/SPSB_families"/>
</dbReference>
<evidence type="ECO:0000313" key="4">
    <source>
        <dbReference type="Proteomes" id="UP001146793"/>
    </source>
</evidence>
<feature type="coiled-coil region" evidence="1">
    <location>
        <begin position="115"/>
        <end position="149"/>
    </location>
</feature>
<keyword evidence="1" id="KW-0175">Coiled coil</keyword>
<dbReference type="InterPro" id="IPR043136">
    <property type="entry name" value="B30.2/SPRY_sf"/>
</dbReference>
<accession>A0AAV8AEY4</accession>
<dbReference type="Proteomes" id="UP001146793">
    <property type="component" value="Unassembled WGS sequence"/>
</dbReference>